<keyword evidence="2" id="KW-0802">TPR repeat</keyword>
<dbReference type="SUPFAM" id="SSF48452">
    <property type="entry name" value="TPR-like"/>
    <property type="match status" value="1"/>
</dbReference>
<keyword evidence="1" id="KW-0677">Repeat</keyword>
<protein>
    <submittedName>
        <fullName evidence="3">TPR repeat-containing protein</fullName>
    </submittedName>
</protein>
<evidence type="ECO:0000256" key="2">
    <source>
        <dbReference type="ARBA" id="ARBA00022803"/>
    </source>
</evidence>
<sequence length="131" mass="15082">MAILYSDQDQNTQAEEAYDEALEIYQTLAKTNPDVYQPYVAMTLNNLAILYSNQNQNTQAEEAYDEALEIRRTLVKTNADVYGIDLANTLVMGVDLFNKPKSNLDEARRLLERFEPTARIQRLFSLIEQLE</sequence>
<name>A0A1W1DYX2_9ZZZZ</name>
<dbReference type="Pfam" id="PF13424">
    <property type="entry name" value="TPR_12"/>
    <property type="match status" value="1"/>
</dbReference>
<organism evidence="3">
    <name type="scientific">hydrothermal vent metagenome</name>
    <dbReference type="NCBI Taxonomy" id="652676"/>
    <lineage>
        <taxon>unclassified sequences</taxon>
        <taxon>metagenomes</taxon>
        <taxon>ecological metagenomes</taxon>
    </lineage>
</organism>
<reference evidence="3" key="1">
    <citation type="submission" date="2016-10" db="EMBL/GenBank/DDBJ databases">
        <authorList>
            <person name="de Groot N.N."/>
        </authorList>
    </citation>
    <scope>NUCLEOTIDE SEQUENCE</scope>
</reference>
<dbReference type="SMART" id="SM00028">
    <property type="entry name" value="TPR"/>
    <property type="match status" value="2"/>
</dbReference>
<dbReference type="InterPro" id="IPR011990">
    <property type="entry name" value="TPR-like_helical_dom_sf"/>
</dbReference>
<gene>
    <name evidence="3" type="ORF">MNB_SUP05-SYMBIONT-4-212</name>
</gene>
<dbReference type="EMBL" id="FPHY01000123">
    <property type="protein sequence ID" value="SFV86903.1"/>
    <property type="molecule type" value="Genomic_DNA"/>
</dbReference>
<dbReference type="PANTHER" id="PTHR45641:SF19">
    <property type="entry name" value="NEPHROCYSTIN-3"/>
    <property type="match status" value="1"/>
</dbReference>
<proteinExistence type="predicted"/>
<dbReference type="Gene3D" id="1.25.40.10">
    <property type="entry name" value="Tetratricopeptide repeat domain"/>
    <property type="match status" value="1"/>
</dbReference>
<evidence type="ECO:0000313" key="3">
    <source>
        <dbReference type="EMBL" id="SFV86903.1"/>
    </source>
</evidence>
<evidence type="ECO:0000256" key="1">
    <source>
        <dbReference type="ARBA" id="ARBA00022737"/>
    </source>
</evidence>
<dbReference type="AlphaFoldDB" id="A0A1W1DYX2"/>
<dbReference type="InterPro" id="IPR019734">
    <property type="entry name" value="TPR_rpt"/>
</dbReference>
<dbReference type="PROSITE" id="PS50005">
    <property type="entry name" value="TPR"/>
    <property type="match status" value="1"/>
</dbReference>
<accession>A0A1W1DYX2</accession>
<dbReference type="PANTHER" id="PTHR45641">
    <property type="entry name" value="TETRATRICOPEPTIDE REPEAT PROTEIN (AFU_ORTHOLOGUE AFUA_6G03870)"/>
    <property type="match status" value="1"/>
</dbReference>